<comment type="caution">
    <text evidence="2">The sequence shown here is derived from an EMBL/GenBank/DDBJ whole genome shotgun (WGS) entry which is preliminary data.</text>
</comment>
<organism evidence="2 3">
    <name type="scientific">Oleoguttula mirabilis</name>
    <dbReference type="NCBI Taxonomy" id="1507867"/>
    <lineage>
        <taxon>Eukaryota</taxon>
        <taxon>Fungi</taxon>
        <taxon>Dikarya</taxon>
        <taxon>Ascomycota</taxon>
        <taxon>Pezizomycotina</taxon>
        <taxon>Dothideomycetes</taxon>
        <taxon>Dothideomycetidae</taxon>
        <taxon>Mycosphaerellales</taxon>
        <taxon>Teratosphaeriaceae</taxon>
        <taxon>Oleoguttula</taxon>
    </lineage>
</organism>
<gene>
    <name evidence="2" type="ORF">LTR36_002710</name>
</gene>
<feature type="region of interest" description="Disordered" evidence="1">
    <location>
        <begin position="254"/>
        <end position="314"/>
    </location>
</feature>
<dbReference type="Proteomes" id="UP001324427">
    <property type="component" value="Unassembled WGS sequence"/>
</dbReference>
<dbReference type="AlphaFoldDB" id="A0AAV9JMN4"/>
<dbReference type="EMBL" id="JAVFHQ010000018">
    <property type="protein sequence ID" value="KAK4545756.1"/>
    <property type="molecule type" value="Genomic_DNA"/>
</dbReference>
<feature type="compositionally biased region" description="Basic and acidic residues" evidence="1">
    <location>
        <begin position="265"/>
        <end position="283"/>
    </location>
</feature>
<accession>A0AAV9JMN4</accession>
<evidence type="ECO:0000313" key="3">
    <source>
        <dbReference type="Proteomes" id="UP001324427"/>
    </source>
</evidence>
<reference evidence="2 3" key="1">
    <citation type="submission" date="2021-11" db="EMBL/GenBank/DDBJ databases">
        <title>Black yeast isolated from Biological Soil Crust.</title>
        <authorList>
            <person name="Kurbessoian T."/>
        </authorList>
    </citation>
    <scope>NUCLEOTIDE SEQUENCE [LARGE SCALE GENOMIC DNA]</scope>
    <source>
        <strain evidence="2 3">CCFEE 5522</strain>
    </source>
</reference>
<evidence type="ECO:0000313" key="2">
    <source>
        <dbReference type="EMBL" id="KAK4545756.1"/>
    </source>
</evidence>
<evidence type="ECO:0000256" key="1">
    <source>
        <dbReference type="SAM" id="MobiDB-lite"/>
    </source>
</evidence>
<keyword evidence="3" id="KW-1185">Reference proteome</keyword>
<name>A0AAV9JMN4_9PEZI</name>
<feature type="region of interest" description="Disordered" evidence="1">
    <location>
        <begin position="142"/>
        <end position="179"/>
    </location>
</feature>
<proteinExistence type="predicted"/>
<feature type="region of interest" description="Disordered" evidence="1">
    <location>
        <begin position="1"/>
        <end position="98"/>
    </location>
</feature>
<protein>
    <submittedName>
        <fullName evidence="2">Uncharacterized protein</fullName>
    </submittedName>
</protein>
<sequence length="314" mass="35101">MPTGRPPASADGAFNVFVFEQPSHQPSPAREPRTQLSRRVPEWPSAPDPDFDQPPRAPAGPNSWSPPGAPRPNANREGGHDTAAGTKPQPRQQSFVEHQYNVAVESKAQILHELREVCDNTMAEGGLDEAKEKLEAERAHVDAELESLKQENEELRREHKMQPRGRAEKQVEKLTRENRKLTAKLAKEARVAEIYDARMTPVRQHNINMHKVLRDIESKGYPTEANCQVMAEQLQEALEAREAAEDRLAAIEREVDGLREEDEELHLRAVEPAESTGSKRPEPQGESGGDEEALPPRKKAKAVPRIPPRQSSPT</sequence>